<keyword evidence="4" id="KW-1185">Reference proteome</keyword>
<dbReference type="EMBL" id="DS473457">
    <property type="protein sequence ID" value="EDO27316.1"/>
    <property type="molecule type" value="Genomic_DNA"/>
</dbReference>
<dbReference type="HOGENOM" id="CLU_161723_0_0_1"/>
<dbReference type="AlphaFoldDB" id="A7T9K8"/>
<organism evidence="3 4">
    <name type="scientific">Nematostella vectensis</name>
    <name type="common">Starlet sea anemone</name>
    <dbReference type="NCBI Taxonomy" id="45351"/>
    <lineage>
        <taxon>Eukaryota</taxon>
        <taxon>Metazoa</taxon>
        <taxon>Cnidaria</taxon>
        <taxon>Anthozoa</taxon>
        <taxon>Hexacorallia</taxon>
        <taxon>Actiniaria</taxon>
        <taxon>Edwardsiidae</taxon>
        <taxon>Nematostella</taxon>
    </lineage>
</organism>
<dbReference type="InterPro" id="IPR036915">
    <property type="entry name" value="Cyclin-like_sf"/>
</dbReference>
<name>A7T9K8_NEMVE</name>
<evidence type="ECO:0000313" key="4">
    <source>
        <dbReference type="Proteomes" id="UP000001593"/>
    </source>
</evidence>
<dbReference type="Proteomes" id="UP000001593">
    <property type="component" value="Unassembled WGS sequence"/>
</dbReference>
<dbReference type="Pfam" id="PF02984">
    <property type="entry name" value="Cyclin_C"/>
    <property type="match status" value="1"/>
</dbReference>
<dbReference type="PhylomeDB" id="A7T9K8"/>
<dbReference type="InterPro" id="IPR013763">
    <property type="entry name" value="Cyclin-like_dom"/>
</dbReference>
<gene>
    <name evidence="3" type="ORF">NEMVEDRAFT_v1g151434</name>
</gene>
<sequence length="106" mass="12094">DVKTLTLSRFILETTLHHYKFIVHKPSFLAAACLRLALRMKGCDDWTPTVVHYTGYSVAQLDGCVIELNEMISEPPKQNLMTVRNKYSHKVFHEVALIPPLDSLNL</sequence>
<dbReference type="SMART" id="SM00385">
    <property type="entry name" value="CYCLIN"/>
    <property type="match status" value="1"/>
</dbReference>
<protein>
    <submittedName>
        <fullName evidence="3">Uncharacterized protein</fullName>
    </submittedName>
</protein>
<evidence type="ECO:0000313" key="3">
    <source>
        <dbReference type="EMBL" id="EDO27316.1"/>
    </source>
</evidence>
<proteinExistence type="predicted"/>
<feature type="domain" description="Cyclin-like" evidence="1">
    <location>
        <begin position="1"/>
        <end position="70"/>
    </location>
</feature>
<dbReference type="Gene3D" id="1.10.472.10">
    <property type="entry name" value="Cyclin-like"/>
    <property type="match status" value="1"/>
</dbReference>
<dbReference type="SUPFAM" id="SSF47954">
    <property type="entry name" value="Cyclin-like"/>
    <property type="match status" value="1"/>
</dbReference>
<feature type="non-terminal residue" evidence="3">
    <location>
        <position position="1"/>
    </location>
</feature>
<evidence type="ECO:0000259" key="2">
    <source>
        <dbReference type="SMART" id="SM01332"/>
    </source>
</evidence>
<reference evidence="3 4" key="1">
    <citation type="journal article" date="2007" name="Science">
        <title>Sea anemone genome reveals ancestral eumetazoan gene repertoire and genomic organization.</title>
        <authorList>
            <person name="Putnam N.H."/>
            <person name="Srivastava M."/>
            <person name="Hellsten U."/>
            <person name="Dirks B."/>
            <person name="Chapman J."/>
            <person name="Salamov A."/>
            <person name="Terry A."/>
            <person name="Shapiro H."/>
            <person name="Lindquist E."/>
            <person name="Kapitonov V.V."/>
            <person name="Jurka J."/>
            <person name="Genikhovich G."/>
            <person name="Grigoriev I.V."/>
            <person name="Lucas S.M."/>
            <person name="Steele R.E."/>
            <person name="Finnerty J.R."/>
            <person name="Technau U."/>
            <person name="Martindale M.Q."/>
            <person name="Rokhsar D.S."/>
        </authorList>
    </citation>
    <scope>NUCLEOTIDE SEQUENCE [LARGE SCALE GENOMIC DNA]</scope>
    <source>
        <strain evidence="4">CH2 X CH6</strain>
    </source>
</reference>
<dbReference type="STRING" id="45351.A7T9K8"/>
<evidence type="ECO:0000259" key="1">
    <source>
        <dbReference type="SMART" id="SM00385"/>
    </source>
</evidence>
<dbReference type="SMART" id="SM01332">
    <property type="entry name" value="Cyclin_C"/>
    <property type="match status" value="1"/>
</dbReference>
<dbReference type="eggNOG" id="KOG0653">
    <property type="taxonomic scope" value="Eukaryota"/>
</dbReference>
<dbReference type="InParanoid" id="A7T9K8"/>
<feature type="domain" description="Cyclin C-terminal" evidence="2">
    <location>
        <begin position="3"/>
        <end position="101"/>
    </location>
</feature>
<dbReference type="InterPro" id="IPR004367">
    <property type="entry name" value="Cyclin_C-dom"/>
</dbReference>
<accession>A7T9K8</accession>